<dbReference type="GO" id="GO:0000463">
    <property type="term" value="P:maturation of LSU-rRNA from tricistronic rRNA transcript (SSU-rRNA, 5.8S rRNA, LSU-rRNA)"/>
    <property type="evidence" value="ECO:0007669"/>
    <property type="project" value="TreeGrafter"/>
</dbReference>
<dbReference type="PANTHER" id="PTHR13500">
    <property type="entry name" value="NUCLEOLAR PRERIBOSOMAL-ASSOCIATED PROTEIN 1"/>
    <property type="match status" value="1"/>
</dbReference>
<evidence type="ECO:0000313" key="6">
    <source>
        <dbReference type="Proteomes" id="UP001152798"/>
    </source>
</evidence>
<protein>
    <recommendedName>
        <fullName evidence="7">Nucleolar pre-ribosomal-associated protein 1</fullName>
    </recommendedName>
</protein>
<evidence type="ECO:0000313" key="5">
    <source>
        <dbReference type="EMBL" id="CAH1406084.1"/>
    </source>
</evidence>
<dbReference type="PANTHER" id="PTHR13500:SF0">
    <property type="entry name" value="NUCLEOLAR PRE-RIBOSOMAL-ASSOCIATED PROTEIN 1"/>
    <property type="match status" value="1"/>
</dbReference>
<dbReference type="OrthoDB" id="72892at2759"/>
<dbReference type="InterPro" id="IPR032436">
    <property type="entry name" value="URB1_C"/>
</dbReference>
<dbReference type="InterPro" id="IPR039844">
    <property type="entry name" value="URB1"/>
</dbReference>
<dbReference type="InterPro" id="IPR021714">
    <property type="entry name" value="URB1_N"/>
</dbReference>
<accession>A0A9P0HQQ7</accession>
<feature type="transmembrane region" description="Helical" evidence="2">
    <location>
        <begin position="141"/>
        <end position="166"/>
    </location>
</feature>
<gene>
    <name evidence="5" type="ORF">NEZAVI_LOCUS14109</name>
</gene>
<keyword evidence="6" id="KW-1185">Reference proteome</keyword>
<feature type="domain" description="URB1 N-terminal" evidence="3">
    <location>
        <begin position="70"/>
        <end position="376"/>
    </location>
</feature>
<dbReference type="EMBL" id="OV725082">
    <property type="protein sequence ID" value="CAH1406084.1"/>
    <property type="molecule type" value="Genomic_DNA"/>
</dbReference>
<dbReference type="GO" id="GO:0000466">
    <property type="term" value="P:maturation of 5.8S rRNA from tricistronic rRNA transcript (SSU-rRNA, 5.8S rRNA, LSU-rRNA)"/>
    <property type="evidence" value="ECO:0007669"/>
    <property type="project" value="TreeGrafter"/>
</dbReference>
<dbReference type="Pfam" id="PF11707">
    <property type="entry name" value="Npa1"/>
    <property type="match status" value="1"/>
</dbReference>
<feature type="region of interest" description="Disordered" evidence="1">
    <location>
        <begin position="1"/>
        <end position="22"/>
    </location>
</feature>
<evidence type="ECO:0000256" key="1">
    <source>
        <dbReference type="SAM" id="MobiDB-lite"/>
    </source>
</evidence>
<evidence type="ECO:0000259" key="3">
    <source>
        <dbReference type="Pfam" id="PF11707"/>
    </source>
</evidence>
<keyword evidence="2" id="KW-1133">Transmembrane helix</keyword>
<name>A0A9P0HQQ7_NEZVI</name>
<feature type="domain" description="URB1 C-terminal" evidence="4">
    <location>
        <begin position="1407"/>
        <end position="1598"/>
    </location>
</feature>
<sequence>MNNPKRRKEDPMPEMEKKDGGSFSSIQLSADEFRKHLGNAEVVELIKGYFLKNKDESKISQYIEAGGSVSEICQLLTTIDLKKRDQSSVIFEALQLIIIKCITEFPDQNQFKEDCKQLIANYLGEFQSFLTSKTSVKNKKIVLRLLAVLATVSTSLATLILLSLTLTKDDVDALVEHFDPLDEKSLRIAFIHFLLAFIIEQSPKVIEKLLGKKVWLPSIFPGLQYDSPFTVKLVLSTLEGRVIDNKDLSKTSKLYVFNTMSLFCLSELYNWNPKAWYDKKSNKMTSFNGQISEDDKIEIRTLVHGLLLKVTTSVKYGIAFHDPTYGTSNVQRNYTISNFLQKLSQPWEDNLKTDLLHQIITVCPDLLKPVLTSLQPRLKVVLPNWLQIVDLIIQIIVDVKFDLKNVEPKHFSTIVQNLIVPHQILEAISNGLLLNAKTSHEKLTVLKLLLILLNRYKDVSGVFMKELKDHSSVQANITAYLINNLPKSHDICQCLKLSHSNLEYDVVKELIQLLTLFEEICPEVVDIIRYDDTVSNWVKECVSGFESSESCNISLLLSMIRLEIIVNPQDTYEEQYLDRFKYTTMGKEDSDVKLGLGILKELLYKSGIFIRNEKELSLWIYCMEKYFDHSIGSTIADSLKWALENMNAIYKTLLEVQEYSAVDTLSGLNLDDFLKLSVNDDVSGLDTSVDSMFNLSPLLPSLLHCLSNNFSIESDEFLIAFIVHHLHRQVSIQPYIVLLNKYKNPSVEKILHYTESWLNIPTPINISPFSKSVYYNASRSVLNGKKFDYDSAKDILNDVKGTELLLEECIFMACELSRLGHATPTRLEQISCLVRFCLTDTGLQVPMHHPTLLANFHPMMDVGDSDLTNLVIMISEHCSLSPKTIAPFSHRLSFELKYAKSICYNLEDDSKLKKLLKIFKLSKSDVQDLIDYVFAMKAKYFERNGKLSPWATVVIYLLNEAVELSITINEKNLKGLISVLIKLIERDYDVSELCNCFLKYLKAFELDVSGTLLDSFKDLFSELFIVMSTAITWYEDLCIFIYLLLDKVDYTNISVDRAVTLLASLEKFRKRHKDVVSDSSQIIFNGLSTRPSPKWLVDLRKIIDTLLPPETCKKTCKLVKKHPKDIFTSTESLLVIKEIFKKSEEMFTLYTLVTDWLSDEFNKPEGFDQAQSEEMCKILIWILQDDIDGSGLSTADNDFVMHLLLQGLRLPSQFILDLLFSLVEKNLTKLPPNEIFELLTSHSCFLDVVLGENTSAKHSCLKLMLVLVTKDNSLINSKHVPVLLSCYGATLSKLDQIILKILYIYERVGGINLAGWKPYVWGEAAVDHYSVRTKLSSVKPNNTITLDLFDKEVVLKTISEFPLDRRLNGDYDTNVDKIYDPAFYLPLLSQVASEKNLGWKLAGSGALALTLAALASSDPEVRSAAYHVLHRMYTNIEEHKDNLIWRHFIEAVRGGIVDLNENDNVRLSSIITTFLARASIIMAFPDDYLYFSLHNFIFAKPHLKLNTVPAFFEMFHHTQGNQKLHQRWLLEVIKDGIREQRDLQLALNCLSFKFILDYHSCNLASQKTKQLIEELVAKCVEFVDEKQLLINNYSIIPWISVANSKLINNLPQKKNSQYKPLIEFIKQTT</sequence>
<evidence type="ECO:0000256" key="2">
    <source>
        <dbReference type="SAM" id="Phobius"/>
    </source>
</evidence>
<keyword evidence="2" id="KW-0812">Transmembrane</keyword>
<dbReference type="Pfam" id="PF16201">
    <property type="entry name" value="NopRA1"/>
    <property type="match status" value="1"/>
</dbReference>
<evidence type="ECO:0000259" key="4">
    <source>
        <dbReference type="Pfam" id="PF16201"/>
    </source>
</evidence>
<keyword evidence="2" id="KW-0472">Membrane</keyword>
<organism evidence="5 6">
    <name type="scientific">Nezara viridula</name>
    <name type="common">Southern green stink bug</name>
    <name type="synonym">Cimex viridulus</name>
    <dbReference type="NCBI Taxonomy" id="85310"/>
    <lineage>
        <taxon>Eukaryota</taxon>
        <taxon>Metazoa</taxon>
        <taxon>Ecdysozoa</taxon>
        <taxon>Arthropoda</taxon>
        <taxon>Hexapoda</taxon>
        <taxon>Insecta</taxon>
        <taxon>Pterygota</taxon>
        <taxon>Neoptera</taxon>
        <taxon>Paraneoptera</taxon>
        <taxon>Hemiptera</taxon>
        <taxon>Heteroptera</taxon>
        <taxon>Panheteroptera</taxon>
        <taxon>Pentatomomorpha</taxon>
        <taxon>Pentatomoidea</taxon>
        <taxon>Pentatomidae</taxon>
        <taxon>Pentatominae</taxon>
        <taxon>Nezara</taxon>
    </lineage>
</organism>
<feature type="compositionally biased region" description="Basic and acidic residues" evidence="1">
    <location>
        <begin position="7"/>
        <end position="20"/>
    </location>
</feature>
<dbReference type="Proteomes" id="UP001152798">
    <property type="component" value="Chromosome 6"/>
</dbReference>
<dbReference type="GO" id="GO:0005730">
    <property type="term" value="C:nucleolus"/>
    <property type="evidence" value="ECO:0007669"/>
    <property type="project" value="TreeGrafter"/>
</dbReference>
<proteinExistence type="predicted"/>
<reference evidence="5" key="1">
    <citation type="submission" date="2022-01" db="EMBL/GenBank/DDBJ databases">
        <authorList>
            <person name="King R."/>
        </authorList>
    </citation>
    <scope>NUCLEOTIDE SEQUENCE</scope>
</reference>
<evidence type="ECO:0008006" key="7">
    <source>
        <dbReference type="Google" id="ProtNLM"/>
    </source>
</evidence>